<protein>
    <submittedName>
        <fullName evidence="1">Uncharacterized protein</fullName>
    </submittedName>
</protein>
<name>A7ZU58_ECO24</name>
<sequence length="33" mass="4021">MQQVKVWLFLPGWLEEFNNFIQTFTFHSNAPYS</sequence>
<evidence type="ECO:0000313" key="1">
    <source>
        <dbReference type="EMBL" id="ABV20397.1"/>
    </source>
</evidence>
<proteinExistence type="predicted"/>
<keyword evidence="2" id="KW-1185">Reference proteome</keyword>
<reference evidence="2" key="1">
    <citation type="journal article" date="2008" name="J. Bacteriol.">
        <title>The pangenome structure of Escherichia coli: comparative genomic analysis of E. coli commensal and pathogenic isolates.</title>
        <authorList>
            <person name="Rasko D.A."/>
            <person name="Rosovitz M.J."/>
            <person name="Myers G.S."/>
            <person name="Mongodin E.F."/>
            <person name="Fricke W.F."/>
            <person name="Gajer P."/>
            <person name="Crabtree J."/>
            <person name="Sebaihia M."/>
            <person name="Thomson N.R."/>
            <person name="Chaudhuri R."/>
            <person name="Henderson I.R."/>
            <person name="Sperandio V."/>
            <person name="Ravel J."/>
        </authorList>
    </citation>
    <scope>NUCLEOTIDE SEQUENCE [LARGE SCALE GENOMIC DNA]</scope>
    <source>
        <strain evidence="2">E24377A / ETEC</strain>
    </source>
</reference>
<dbReference type="KEGG" id="ecw:EcE24377A_4375"/>
<dbReference type="HOGENOM" id="CLU_3381622_0_0_6"/>
<gene>
    <name evidence="1" type="ordered locus">EcE24377A_4375</name>
</gene>
<evidence type="ECO:0000313" key="2">
    <source>
        <dbReference type="Proteomes" id="UP000001122"/>
    </source>
</evidence>
<accession>A7ZU58</accession>
<dbReference type="EMBL" id="CP000800">
    <property type="protein sequence ID" value="ABV20397.1"/>
    <property type="molecule type" value="Genomic_DNA"/>
</dbReference>
<organism evidence="1 2">
    <name type="scientific">Escherichia coli O139:H28 (strain E24377A / ETEC)</name>
    <dbReference type="NCBI Taxonomy" id="331111"/>
    <lineage>
        <taxon>Bacteria</taxon>
        <taxon>Pseudomonadati</taxon>
        <taxon>Pseudomonadota</taxon>
        <taxon>Gammaproteobacteria</taxon>
        <taxon>Enterobacterales</taxon>
        <taxon>Enterobacteriaceae</taxon>
        <taxon>Escherichia</taxon>
    </lineage>
</organism>
<dbReference type="Proteomes" id="UP000001122">
    <property type="component" value="Chromosome"/>
</dbReference>
<dbReference type="AlphaFoldDB" id="A7ZU58"/>